<feature type="signal peptide" evidence="1">
    <location>
        <begin position="1"/>
        <end position="25"/>
    </location>
</feature>
<evidence type="ECO:0000256" key="1">
    <source>
        <dbReference type="SAM" id="SignalP"/>
    </source>
</evidence>
<reference evidence="2 3" key="1">
    <citation type="submission" date="2024-11" db="EMBL/GenBank/DDBJ databases">
        <title>Chromosome-level genome assembly of the freshwater bivalve Anodonta woodiana.</title>
        <authorList>
            <person name="Chen X."/>
        </authorList>
    </citation>
    <scope>NUCLEOTIDE SEQUENCE [LARGE SCALE GENOMIC DNA]</scope>
    <source>
        <strain evidence="2">MN2024</strain>
        <tissue evidence="2">Gills</tissue>
    </source>
</reference>
<dbReference type="AlphaFoldDB" id="A0ABD3TY47"/>
<protein>
    <recommendedName>
        <fullName evidence="4">Secreted protein</fullName>
    </recommendedName>
</protein>
<evidence type="ECO:0000313" key="3">
    <source>
        <dbReference type="Proteomes" id="UP001634394"/>
    </source>
</evidence>
<accession>A0ABD3TY47</accession>
<proteinExistence type="predicted"/>
<organism evidence="2 3">
    <name type="scientific">Sinanodonta woodiana</name>
    <name type="common">Chinese pond mussel</name>
    <name type="synonym">Anodonta woodiana</name>
    <dbReference type="NCBI Taxonomy" id="1069815"/>
    <lineage>
        <taxon>Eukaryota</taxon>
        <taxon>Metazoa</taxon>
        <taxon>Spiralia</taxon>
        <taxon>Lophotrochozoa</taxon>
        <taxon>Mollusca</taxon>
        <taxon>Bivalvia</taxon>
        <taxon>Autobranchia</taxon>
        <taxon>Heteroconchia</taxon>
        <taxon>Palaeoheterodonta</taxon>
        <taxon>Unionida</taxon>
        <taxon>Unionoidea</taxon>
        <taxon>Unionidae</taxon>
        <taxon>Unioninae</taxon>
        <taxon>Sinanodonta</taxon>
    </lineage>
</organism>
<evidence type="ECO:0008006" key="4">
    <source>
        <dbReference type="Google" id="ProtNLM"/>
    </source>
</evidence>
<keyword evidence="3" id="KW-1185">Reference proteome</keyword>
<feature type="chain" id="PRO_5044773024" description="Secreted protein" evidence="1">
    <location>
        <begin position="26"/>
        <end position="183"/>
    </location>
</feature>
<name>A0ABD3TY47_SINWO</name>
<gene>
    <name evidence="2" type="ORF">ACJMK2_020031</name>
</gene>
<keyword evidence="1" id="KW-0732">Signal</keyword>
<dbReference type="EMBL" id="JBJQND010000017">
    <property type="protein sequence ID" value="KAL3841955.1"/>
    <property type="molecule type" value="Genomic_DNA"/>
</dbReference>
<evidence type="ECO:0000313" key="2">
    <source>
        <dbReference type="EMBL" id="KAL3841955.1"/>
    </source>
</evidence>
<comment type="caution">
    <text evidence="2">The sequence shown here is derived from an EMBL/GenBank/DDBJ whole genome shotgun (WGS) entry which is preliminary data.</text>
</comment>
<dbReference type="Proteomes" id="UP001634394">
    <property type="component" value="Unassembled WGS sequence"/>
</dbReference>
<sequence>MTIMSTIALLMSCFVALIPSRLVIGQDQQSSHKCIKEVTLNENSVSAFDSVRDRYERELESRQNLSNFVLNIQADEFAHIERDRYYIDVCPSQTLIALFWGVPYLTGYKCWNIQPVSHTLCRGAKCQNWNGVPWIQGHTFVCQEKYVYENVWSFCVRGRREQSFVLVKVKISKCCVCTMSGCQ</sequence>